<dbReference type="InterPro" id="IPR050204">
    <property type="entry name" value="AraC_XylS_family_regulators"/>
</dbReference>
<dbReference type="RefSeq" id="WP_257444546.1">
    <property type="nucleotide sequence ID" value="NZ_JANIPJ010000004.1"/>
</dbReference>
<feature type="domain" description="HTH araC/xylS-type" evidence="5">
    <location>
        <begin position="170"/>
        <end position="267"/>
    </location>
</feature>
<comment type="caution">
    <text evidence="6">The sequence shown here is derived from an EMBL/GenBank/DDBJ whole genome shotgun (WGS) entry which is preliminary data.</text>
</comment>
<dbReference type="PRINTS" id="PR00032">
    <property type="entry name" value="HTHARAC"/>
</dbReference>
<dbReference type="InterPro" id="IPR009057">
    <property type="entry name" value="Homeodomain-like_sf"/>
</dbReference>
<dbReference type="GO" id="GO:0003700">
    <property type="term" value="F:DNA-binding transcription factor activity"/>
    <property type="evidence" value="ECO:0007669"/>
    <property type="project" value="InterPro"/>
</dbReference>
<dbReference type="Gene3D" id="1.10.10.60">
    <property type="entry name" value="Homeodomain-like"/>
    <property type="match status" value="1"/>
</dbReference>
<reference evidence="6" key="1">
    <citation type="submission" date="2022-08" db="EMBL/GenBank/DDBJ databases">
        <title>The genomic sequence of strain Paenibacillus sp. SCIV0701.</title>
        <authorList>
            <person name="Zhao H."/>
        </authorList>
    </citation>
    <scope>NUCLEOTIDE SEQUENCE</scope>
    <source>
        <strain evidence="6">SCIV0701</strain>
    </source>
</reference>
<dbReference type="InterPro" id="IPR018060">
    <property type="entry name" value="HTH_AraC"/>
</dbReference>
<name>A0A9X2MQB6_9BACL</name>
<evidence type="ECO:0000256" key="1">
    <source>
        <dbReference type="ARBA" id="ARBA00023015"/>
    </source>
</evidence>
<dbReference type="PANTHER" id="PTHR46796:SF2">
    <property type="entry name" value="TRANSCRIPTIONAL REGULATORY PROTEIN"/>
    <property type="match status" value="1"/>
</dbReference>
<evidence type="ECO:0000256" key="3">
    <source>
        <dbReference type="ARBA" id="ARBA00023159"/>
    </source>
</evidence>
<gene>
    <name evidence="6" type="ORF">NQZ67_08455</name>
</gene>
<sequence>MANVTFYRDEALPFLEAKHCQGSDLAYQKHFHEEYSIGLIRRGETQAWCDGLNWRVEAGRMISFPPLMMHACQPAEEADWTYDMLFVKPEWKDRLELPHIDRLNIPFLLENVKNEVCGKLLANVVRSLSRSDSPLEKETALIELVRALVSKNAFDLEHETFGEKEQKYVKAVKAYIHAHYRERITLEQLEQEIGISRFHLIRMFKKSTHLPPHAYQNLLRVNHAKAALKGKKPIADIALDAGYYDQSHFAKAFARIVGTTPHQYSVSV</sequence>
<dbReference type="InterPro" id="IPR018062">
    <property type="entry name" value="HTH_AraC-typ_CS"/>
</dbReference>
<organism evidence="6 7">
    <name type="scientific">Paenibacillus soyae</name>
    <dbReference type="NCBI Taxonomy" id="2969249"/>
    <lineage>
        <taxon>Bacteria</taxon>
        <taxon>Bacillati</taxon>
        <taxon>Bacillota</taxon>
        <taxon>Bacilli</taxon>
        <taxon>Bacillales</taxon>
        <taxon>Paenibacillaceae</taxon>
        <taxon>Paenibacillus</taxon>
    </lineage>
</organism>
<accession>A0A9X2MQB6</accession>
<protein>
    <submittedName>
        <fullName evidence="6">AraC family transcriptional regulator</fullName>
    </submittedName>
</protein>
<dbReference type="InterPro" id="IPR020449">
    <property type="entry name" value="Tscrpt_reg_AraC-type_HTH"/>
</dbReference>
<dbReference type="PROSITE" id="PS00041">
    <property type="entry name" value="HTH_ARAC_FAMILY_1"/>
    <property type="match status" value="1"/>
</dbReference>
<proteinExistence type="predicted"/>
<keyword evidence="1" id="KW-0805">Transcription regulation</keyword>
<dbReference type="Pfam" id="PF12833">
    <property type="entry name" value="HTH_18"/>
    <property type="match status" value="1"/>
</dbReference>
<dbReference type="AlphaFoldDB" id="A0A9X2MQB6"/>
<dbReference type="GO" id="GO:0043565">
    <property type="term" value="F:sequence-specific DNA binding"/>
    <property type="evidence" value="ECO:0007669"/>
    <property type="project" value="InterPro"/>
</dbReference>
<evidence type="ECO:0000313" key="7">
    <source>
        <dbReference type="Proteomes" id="UP001141950"/>
    </source>
</evidence>
<dbReference type="PROSITE" id="PS01124">
    <property type="entry name" value="HTH_ARAC_FAMILY_2"/>
    <property type="match status" value="1"/>
</dbReference>
<keyword evidence="4" id="KW-0804">Transcription</keyword>
<dbReference type="SUPFAM" id="SSF46689">
    <property type="entry name" value="Homeodomain-like"/>
    <property type="match status" value="2"/>
</dbReference>
<dbReference type="InterPro" id="IPR003313">
    <property type="entry name" value="AraC-bd"/>
</dbReference>
<dbReference type="EMBL" id="JANIPJ010000004">
    <property type="protein sequence ID" value="MCR2803913.1"/>
    <property type="molecule type" value="Genomic_DNA"/>
</dbReference>
<keyword evidence="3" id="KW-0010">Activator</keyword>
<evidence type="ECO:0000313" key="6">
    <source>
        <dbReference type="EMBL" id="MCR2803913.1"/>
    </source>
</evidence>
<dbReference type="SMART" id="SM00342">
    <property type="entry name" value="HTH_ARAC"/>
    <property type="match status" value="1"/>
</dbReference>
<keyword evidence="7" id="KW-1185">Reference proteome</keyword>
<dbReference type="Proteomes" id="UP001141950">
    <property type="component" value="Unassembled WGS sequence"/>
</dbReference>
<evidence type="ECO:0000259" key="5">
    <source>
        <dbReference type="PROSITE" id="PS01124"/>
    </source>
</evidence>
<dbReference type="SUPFAM" id="SSF51215">
    <property type="entry name" value="Regulatory protein AraC"/>
    <property type="match status" value="1"/>
</dbReference>
<dbReference type="PANTHER" id="PTHR46796">
    <property type="entry name" value="HTH-TYPE TRANSCRIPTIONAL ACTIVATOR RHAS-RELATED"/>
    <property type="match status" value="1"/>
</dbReference>
<dbReference type="Pfam" id="PF02311">
    <property type="entry name" value="AraC_binding"/>
    <property type="match status" value="1"/>
</dbReference>
<dbReference type="Gene3D" id="2.60.120.280">
    <property type="entry name" value="Regulatory protein AraC"/>
    <property type="match status" value="1"/>
</dbReference>
<keyword evidence="2" id="KW-0238">DNA-binding</keyword>
<evidence type="ECO:0000256" key="4">
    <source>
        <dbReference type="ARBA" id="ARBA00023163"/>
    </source>
</evidence>
<dbReference type="InterPro" id="IPR037923">
    <property type="entry name" value="HTH-like"/>
</dbReference>
<evidence type="ECO:0000256" key="2">
    <source>
        <dbReference type="ARBA" id="ARBA00023125"/>
    </source>
</evidence>